<dbReference type="Proteomes" id="UP001152747">
    <property type="component" value="Unassembled WGS sequence"/>
</dbReference>
<dbReference type="GO" id="GO:0008017">
    <property type="term" value="F:microtubule binding"/>
    <property type="evidence" value="ECO:0007669"/>
    <property type="project" value="InterPro"/>
</dbReference>
<keyword evidence="3 5" id="KW-0067">ATP-binding</keyword>
<dbReference type="GO" id="GO:0003777">
    <property type="term" value="F:microtubule motor activity"/>
    <property type="evidence" value="ECO:0007669"/>
    <property type="project" value="InterPro"/>
</dbReference>
<evidence type="ECO:0000256" key="4">
    <source>
        <dbReference type="ARBA" id="ARBA00023212"/>
    </source>
</evidence>
<evidence type="ECO:0000256" key="7">
    <source>
        <dbReference type="SAM" id="Coils"/>
    </source>
</evidence>
<dbReference type="PROSITE" id="PS00411">
    <property type="entry name" value="KINESIN_MOTOR_1"/>
    <property type="match status" value="1"/>
</dbReference>
<name>A0A9P1IM65_9PELO</name>
<dbReference type="Gene3D" id="2.60.40.4330">
    <property type="entry name" value="Kinesin-like protein Kif23, Arf6-interacting domain"/>
    <property type="match status" value="1"/>
</dbReference>
<dbReference type="PANTHER" id="PTHR24115:SF600">
    <property type="entry name" value="KINESIN-LIKE PROTEIN KIF23"/>
    <property type="match status" value="1"/>
</dbReference>
<feature type="compositionally biased region" description="Low complexity" evidence="8">
    <location>
        <begin position="648"/>
        <end position="657"/>
    </location>
</feature>
<feature type="binding site" evidence="5">
    <location>
        <begin position="111"/>
        <end position="118"/>
    </location>
    <ligand>
        <name>ATP</name>
        <dbReference type="ChEBI" id="CHEBI:30616"/>
    </ligand>
</feature>
<dbReference type="SUPFAM" id="SSF52540">
    <property type="entry name" value="P-loop containing nucleoside triphosphate hydrolases"/>
    <property type="match status" value="1"/>
</dbReference>
<dbReference type="EMBL" id="CANHGI010000004">
    <property type="protein sequence ID" value="CAI5447915.1"/>
    <property type="molecule type" value="Genomic_DNA"/>
</dbReference>
<dbReference type="InterPro" id="IPR027640">
    <property type="entry name" value="Kinesin-like_fam"/>
</dbReference>
<dbReference type="GO" id="GO:0005871">
    <property type="term" value="C:kinesin complex"/>
    <property type="evidence" value="ECO:0007669"/>
    <property type="project" value="TreeGrafter"/>
</dbReference>
<dbReference type="InterPro" id="IPR027417">
    <property type="entry name" value="P-loop_NTPase"/>
</dbReference>
<evidence type="ECO:0000256" key="3">
    <source>
        <dbReference type="ARBA" id="ARBA00022840"/>
    </source>
</evidence>
<keyword evidence="2 5" id="KW-0547">Nucleotide-binding</keyword>
<keyword evidence="5 6" id="KW-0505">Motor protein</keyword>
<dbReference type="GO" id="GO:0005634">
    <property type="term" value="C:nucleus"/>
    <property type="evidence" value="ECO:0007669"/>
    <property type="project" value="TreeGrafter"/>
</dbReference>
<dbReference type="InterPro" id="IPR038105">
    <property type="entry name" value="Kif23_Arf-bd_sf"/>
</dbReference>
<proteinExistence type="inferred from homology"/>
<evidence type="ECO:0000256" key="1">
    <source>
        <dbReference type="ARBA" id="ARBA00004245"/>
    </source>
</evidence>
<feature type="domain" description="Kinesin motor" evidence="9">
    <location>
        <begin position="26"/>
        <end position="426"/>
    </location>
</feature>
<sequence>MSSRKRGMTPPRDAVRRKRSLEEADAIEVVCRLCPYNGNTPSLIAIDETTVQTVLPPAIYRRDGAPNVEKIFSFGRVFSENDGQPTVFERTSIDLILNLLRGQNSLLFTYGVTGSGKTYTMTGKPTENDTGLLPRTLDVIFNSIANQLEKCVFYPVALNSFEIRSTLDAHLKRRQLENDKFHMSREMISDRFHEGIKIGGFNEDYVCAVFVSYVEIYNNYCYDLLEEAKNGSLTKRELRHDRNQQVYVDGAKDIEVSSSEEALEVFCLGEERRRVSSTLLNKDSSRSHSVFTIKLVMAPRSYESQTVAPVKDSAQIVVSQLCLVDLAGSERAKRTQNVGDRLAEANSINQSLMVLRQCIDVLRRNQKTVQTFPEQVPYRQSKLTHLFKNYLEGNGKIRMVICVNPKPDDYDENLSALAFAEESQKVEVKIQAERVQTDRIPHAFYTQWNSELEKVSMDNLCRSETPCAPPLYLRDYNDTNGVEAIRRYVTQLSNMTDGENSTSKLLSTLRQYMMEADHLRIEVGKFKDTLDAKDQEITKLRGFCSKYKREKESLKERILMYEKNDEENQMAMEKLREQKLEDQKVIKSQKKAMKMVQGIVENPSPSVATLRSKFQDQENYPSAPLQTPPPPYQTPGRQAFRSAKRNETTSSSGISSTPGNQGYLNPKYQRRSKSASRLLDHQPTHRVPMGTVFQTKTPTNAIKTTRPELKQLNKSGEYRLTHQEVDEDGNISTNVVKGDVIPTAGGGTSVLFNDIEKLSHESPAQK</sequence>
<dbReference type="GO" id="GO:0016887">
    <property type="term" value="F:ATP hydrolysis activity"/>
    <property type="evidence" value="ECO:0007669"/>
    <property type="project" value="TreeGrafter"/>
</dbReference>
<dbReference type="Pfam" id="PF16540">
    <property type="entry name" value="MKLP1_Arf_bdg"/>
    <property type="match status" value="1"/>
</dbReference>
<reference evidence="10" key="1">
    <citation type="submission" date="2022-11" db="EMBL/GenBank/DDBJ databases">
        <authorList>
            <person name="Kikuchi T."/>
        </authorList>
    </citation>
    <scope>NUCLEOTIDE SEQUENCE</scope>
    <source>
        <strain evidence="10">PS1010</strain>
    </source>
</reference>
<dbReference type="Pfam" id="PF00225">
    <property type="entry name" value="Kinesin"/>
    <property type="match status" value="1"/>
</dbReference>
<dbReference type="GO" id="GO:0007018">
    <property type="term" value="P:microtubule-based movement"/>
    <property type="evidence" value="ECO:0007669"/>
    <property type="project" value="InterPro"/>
</dbReference>
<organism evidence="10 11">
    <name type="scientific">Caenorhabditis angaria</name>
    <dbReference type="NCBI Taxonomy" id="860376"/>
    <lineage>
        <taxon>Eukaryota</taxon>
        <taxon>Metazoa</taxon>
        <taxon>Ecdysozoa</taxon>
        <taxon>Nematoda</taxon>
        <taxon>Chromadorea</taxon>
        <taxon>Rhabditida</taxon>
        <taxon>Rhabditina</taxon>
        <taxon>Rhabditomorpha</taxon>
        <taxon>Rhabditoidea</taxon>
        <taxon>Rhabditidae</taxon>
        <taxon>Peloderinae</taxon>
        <taxon>Caenorhabditis</taxon>
    </lineage>
</organism>
<comment type="subcellular location">
    <subcellularLocation>
        <location evidence="1">Cytoplasm</location>
        <location evidence="1">Cytoskeleton</location>
    </subcellularLocation>
</comment>
<dbReference type="GO" id="GO:0005524">
    <property type="term" value="F:ATP binding"/>
    <property type="evidence" value="ECO:0007669"/>
    <property type="project" value="UniProtKB-UniRule"/>
</dbReference>
<dbReference type="InterPro" id="IPR032384">
    <property type="entry name" value="Kif23_Arf-bd"/>
</dbReference>
<dbReference type="FunFam" id="2.60.40.4330:FF:000003">
    <property type="entry name" value="Kinesin-like protein"/>
    <property type="match status" value="1"/>
</dbReference>
<dbReference type="SMART" id="SM00129">
    <property type="entry name" value="KISc"/>
    <property type="match status" value="1"/>
</dbReference>
<dbReference type="PRINTS" id="PR00380">
    <property type="entry name" value="KINESINHEAVY"/>
</dbReference>
<dbReference type="PROSITE" id="PS50067">
    <property type="entry name" value="KINESIN_MOTOR_2"/>
    <property type="match status" value="1"/>
</dbReference>
<feature type="region of interest" description="Disordered" evidence="8">
    <location>
        <begin position="615"/>
        <end position="683"/>
    </location>
</feature>
<evidence type="ECO:0000256" key="6">
    <source>
        <dbReference type="RuleBase" id="RU000394"/>
    </source>
</evidence>
<gene>
    <name evidence="10" type="ORF">CAMP_LOCUS10552</name>
</gene>
<keyword evidence="7" id="KW-0175">Coiled coil</keyword>
<dbReference type="InterPro" id="IPR019821">
    <property type="entry name" value="Kinesin_motor_CS"/>
</dbReference>
<evidence type="ECO:0000313" key="10">
    <source>
        <dbReference type="EMBL" id="CAI5447915.1"/>
    </source>
</evidence>
<dbReference type="InterPro" id="IPR036961">
    <property type="entry name" value="Kinesin_motor_dom_sf"/>
</dbReference>
<keyword evidence="4" id="KW-0963">Cytoplasm</keyword>
<comment type="similarity">
    <text evidence="5 6">Belongs to the TRAFAC class myosin-kinesin ATPase superfamily. Kinesin family.</text>
</comment>
<comment type="caution">
    <text evidence="10">The sequence shown here is derived from an EMBL/GenBank/DDBJ whole genome shotgun (WGS) entry which is preliminary data.</text>
</comment>
<dbReference type="PANTHER" id="PTHR24115">
    <property type="entry name" value="KINESIN-RELATED"/>
    <property type="match status" value="1"/>
</dbReference>
<dbReference type="GO" id="GO:0005874">
    <property type="term" value="C:microtubule"/>
    <property type="evidence" value="ECO:0007669"/>
    <property type="project" value="UniProtKB-KW"/>
</dbReference>
<protein>
    <recommendedName>
        <fullName evidence="6">Kinesin-like protein</fullName>
    </recommendedName>
</protein>
<dbReference type="OrthoDB" id="2403182at2759"/>
<dbReference type="GO" id="GO:0051256">
    <property type="term" value="P:mitotic spindle midzone assembly"/>
    <property type="evidence" value="ECO:0007669"/>
    <property type="project" value="TreeGrafter"/>
</dbReference>
<evidence type="ECO:0000313" key="11">
    <source>
        <dbReference type="Proteomes" id="UP001152747"/>
    </source>
</evidence>
<evidence type="ECO:0000256" key="2">
    <source>
        <dbReference type="ARBA" id="ARBA00022741"/>
    </source>
</evidence>
<feature type="coiled-coil region" evidence="7">
    <location>
        <begin position="544"/>
        <end position="583"/>
    </location>
</feature>
<accession>A0A9P1IM65</accession>
<evidence type="ECO:0000256" key="8">
    <source>
        <dbReference type="SAM" id="MobiDB-lite"/>
    </source>
</evidence>
<dbReference type="Gene3D" id="3.40.850.10">
    <property type="entry name" value="Kinesin motor domain"/>
    <property type="match status" value="1"/>
</dbReference>
<keyword evidence="11" id="KW-1185">Reference proteome</keyword>
<dbReference type="AlphaFoldDB" id="A0A9P1IM65"/>
<evidence type="ECO:0000259" key="9">
    <source>
        <dbReference type="PROSITE" id="PS50067"/>
    </source>
</evidence>
<keyword evidence="6" id="KW-0493">Microtubule</keyword>
<evidence type="ECO:0000256" key="5">
    <source>
        <dbReference type="PROSITE-ProRule" id="PRU00283"/>
    </source>
</evidence>
<keyword evidence="4" id="KW-0206">Cytoskeleton</keyword>
<dbReference type="InterPro" id="IPR001752">
    <property type="entry name" value="Kinesin_motor_dom"/>
</dbReference>